<dbReference type="EMBL" id="VLXZ01000009">
    <property type="protein sequence ID" value="TSB45788.1"/>
    <property type="molecule type" value="Genomic_DNA"/>
</dbReference>
<reference evidence="1 2" key="1">
    <citation type="submission" date="2019-07" db="EMBL/GenBank/DDBJ databases">
        <authorList>
            <person name="Park Y.J."/>
            <person name="Jeong S.E."/>
            <person name="Jung H.S."/>
        </authorList>
    </citation>
    <scope>NUCLEOTIDE SEQUENCE [LARGE SCALE GENOMIC DNA]</scope>
    <source>
        <strain evidence="2">P16(2019)</strain>
    </source>
</reference>
<proteinExistence type="predicted"/>
<name>A0A553ZWE6_9BACI</name>
<gene>
    <name evidence="1" type="ORF">FN960_14990</name>
</gene>
<evidence type="ECO:0000313" key="2">
    <source>
        <dbReference type="Proteomes" id="UP000318521"/>
    </source>
</evidence>
<dbReference type="AlphaFoldDB" id="A0A553ZWE6"/>
<dbReference type="InterPro" id="IPR025673">
    <property type="entry name" value="PCYCGC"/>
</dbReference>
<comment type="caution">
    <text evidence="1">The sequence shown here is derived from an EMBL/GenBank/DDBJ whole genome shotgun (WGS) entry which is preliminary data.</text>
</comment>
<accession>A0A553ZWE6</accession>
<sequence>MKRLVLIGVVLLFLAGCQDQSGENAGNEDVYEETASTEILPDFLEYYPDNIANLYQGIPEFKEVLEELPSYDSNGNVGQLDNLYQSFIYEEEEDGAIVWNDHGARCNPCIDSAAYSIEASQNGKSIEEIRETVIRQYGDGS</sequence>
<dbReference type="PROSITE" id="PS51257">
    <property type="entry name" value="PROKAR_LIPOPROTEIN"/>
    <property type="match status" value="1"/>
</dbReference>
<dbReference type="Pfam" id="PF13798">
    <property type="entry name" value="PCYCGC"/>
    <property type="match status" value="1"/>
</dbReference>
<evidence type="ECO:0000313" key="1">
    <source>
        <dbReference type="EMBL" id="TSB45788.1"/>
    </source>
</evidence>
<protein>
    <recommendedName>
        <fullName evidence="3">Lipoprotein</fullName>
    </recommendedName>
</protein>
<dbReference type="OrthoDB" id="2654667at2"/>
<dbReference type="Proteomes" id="UP000318521">
    <property type="component" value="Unassembled WGS sequence"/>
</dbReference>
<dbReference type="RefSeq" id="WP_143849636.1">
    <property type="nucleotide sequence ID" value="NZ_VLXZ01000009.1"/>
</dbReference>
<keyword evidence="2" id="KW-1185">Reference proteome</keyword>
<evidence type="ECO:0008006" key="3">
    <source>
        <dbReference type="Google" id="ProtNLM"/>
    </source>
</evidence>
<organism evidence="1 2">
    <name type="scientific">Alkalicoccobacillus porphyridii</name>
    <dbReference type="NCBI Taxonomy" id="2597270"/>
    <lineage>
        <taxon>Bacteria</taxon>
        <taxon>Bacillati</taxon>
        <taxon>Bacillota</taxon>
        <taxon>Bacilli</taxon>
        <taxon>Bacillales</taxon>
        <taxon>Bacillaceae</taxon>
        <taxon>Alkalicoccobacillus</taxon>
    </lineage>
</organism>